<keyword evidence="4" id="KW-1185">Reference proteome</keyword>
<dbReference type="AlphaFoldDB" id="A0A0W0YXR3"/>
<dbReference type="Proteomes" id="UP000054877">
    <property type="component" value="Unassembled WGS sequence"/>
</dbReference>
<dbReference type="SUPFAM" id="SSF51445">
    <property type="entry name" value="(Trans)glycosidases"/>
    <property type="match status" value="1"/>
</dbReference>
<dbReference type="InterPro" id="IPR004352">
    <property type="entry name" value="GH114_TIM-barrel"/>
</dbReference>
<name>A0A0W0YXR3_LEGSP</name>
<dbReference type="PATRIC" id="fig|452.5.peg.2559"/>
<dbReference type="PIRSF" id="PIRSF029570">
    <property type="entry name" value="UCP029570"/>
    <property type="match status" value="1"/>
</dbReference>
<dbReference type="EMBL" id="LNYX01000031">
    <property type="protein sequence ID" value="KTD61690.1"/>
    <property type="molecule type" value="Genomic_DNA"/>
</dbReference>
<feature type="signal peptide" evidence="1">
    <location>
        <begin position="1"/>
        <end position="22"/>
    </location>
</feature>
<organism evidence="3 4">
    <name type="scientific">Legionella spiritensis</name>
    <dbReference type="NCBI Taxonomy" id="452"/>
    <lineage>
        <taxon>Bacteria</taxon>
        <taxon>Pseudomonadati</taxon>
        <taxon>Pseudomonadota</taxon>
        <taxon>Gammaproteobacteria</taxon>
        <taxon>Legionellales</taxon>
        <taxon>Legionellaceae</taxon>
        <taxon>Legionella</taxon>
    </lineage>
</organism>
<dbReference type="InterPro" id="IPR016925">
    <property type="entry name" value="UCP029570"/>
</dbReference>
<evidence type="ECO:0000256" key="1">
    <source>
        <dbReference type="SAM" id="SignalP"/>
    </source>
</evidence>
<feature type="chain" id="PRO_5006918054" description="Glycoside-hydrolase family GH114 TIM-barrel domain-containing protein" evidence="1">
    <location>
        <begin position="23"/>
        <end position="926"/>
    </location>
</feature>
<dbReference type="InterPro" id="IPR017853">
    <property type="entry name" value="GH"/>
</dbReference>
<dbReference type="Pfam" id="PF03537">
    <property type="entry name" value="Glyco_hydro_114"/>
    <property type="match status" value="1"/>
</dbReference>
<reference evidence="3 4" key="1">
    <citation type="submission" date="2015-11" db="EMBL/GenBank/DDBJ databases">
        <title>Genomic analysis of 38 Legionella species identifies large and diverse effector repertoires.</title>
        <authorList>
            <person name="Burstein D."/>
            <person name="Amaro F."/>
            <person name="Zusman T."/>
            <person name="Lifshitz Z."/>
            <person name="Cohen O."/>
            <person name="Gilbert J.A."/>
            <person name="Pupko T."/>
            <person name="Shuman H.A."/>
            <person name="Segal G."/>
        </authorList>
    </citation>
    <scope>NUCLEOTIDE SEQUENCE [LARGE SCALE GENOMIC DNA]</scope>
    <source>
        <strain evidence="3 4">Mt.St.Helens-9</strain>
    </source>
</reference>
<dbReference type="OrthoDB" id="7292394at2"/>
<dbReference type="CDD" id="cd10922">
    <property type="entry name" value="CE4_PelA_like_C"/>
    <property type="match status" value="1"/>
</dbReference>
<proteinExistence type="predicted"/>
<dbReference type="RefSeq" id="WP_058484225.1">
    <property type="nucleotide sequence ID" value="NZ_CAAAII010000001.1"/>
</dbReference>
<feature type="domain" description="Glycoside-hydrolase family GH114 TIM-barrel" evidence="2">
    <location>
        <begin position="42"/>
        <end position="269"/>
    </location>
</feature>
<accession>A0A0W0YXR3</accession>
<sequence>MTRTHIFVYAMIGLFLCQTSFALNDNTRVAFYYGNNPPLDELHAFNVVVVEPQNDLDPKQYNNAYSELYAYVHIGEMDAHANYIKRIPAAWRKGKNPAWDSHIMDLANPGWRDFLLNDVFKPLWESGYRGFFLDTLDSYELLKLTPQQKQQQRAGIVDIIKRVKSKYPKAKIITNRGFEVLDAVHQDVDAVAAESLFAGWNPQKKQYQAVSKNDREWLTGKLETIRRDYHLPVIVIDYLPIDRRDEARKVARKISASGFIPWVTDWDLQSLGVGTVEVIPRKILLLYEKNAENAKNPATAIAAFAYSAFPLQFMGFIPVLQPVDETLPQGVLKDRYAGILTWFNQPVIKNHKRLEKWLTQQIQQGIPVVFMQNFGVPLNSPLFKRLNITVRENSKHISKIRIKYRDESIGYEALPQPIPVDFLGVTCKNGQVLLQVQADDLLEDVIVVTPWGGYALTPYDIVVLPDSGQSRWVVNPFEFFRKTLKLPEFPVPDVTTASGRRILNIHIDGDAFISRIPWMHGKFTAEVILEQILNRYKLPTGVSIIQREFEIIKSTPNIARRLTKVARRIFALPWVEIATHTYSHPLDWANLKEGQPNTEYLSYPDKNYHFSFQKEITGSVAFINKFLAPSDKKVTAIYWSGNSNPLEKPLKIAYQAGLMNINGMAKIYINSTKSITNLGPLGINTGKFIQVFAPIPNEFEYTDNWAPPYYAFQNAIHTFELTDKPVRYKPISIYYHFYAAVDQASLRALKRIYKWTVRQLVIPLQVTDYIHKVLDFNNTVIAKNITDDTSLAWLIVNNKSLREFRWPIGQGVPDLAKSRNVAGYSAINNDYYIHTGNACDTWIRFTSTPPTEPYLVDANAEITHWHRINKDTFQLSLKGYVPLDFKLANMNQCLLKHNNHVLQTAADNNYSLKDAHCGTFEIHCTR</sequence>
<evidence type="ECO:0000313" key="3">
    <source>
        <dbReference type="EMBL" id="KTD61690.1"/>
    </source>
</evidence>
<dbReference type="Gene3D" id="3.20.20.70">
    <property type="entry name" value="Aldolase class I"/>
    <property type="match status" value="1"/>
</dbReference>
<dbReference type="InterPro" id="IPR013785">
    <property type="entry name" value="Aldolase_TIM"/>
</dbReference>
<dbReference type="PANTHER" id="PTHR35882:SF2">
    <property type="entry name" value="PELA"/>
    <property type="match status" value="1"/>
</dbReference>
<evidence type="ECO:0000259" key="2">
    <source>
        <dbReference type="Pfam" id="PF03537"/>
    </source>
</evidence>
<dbReference type="STRING" id="452.Lspi_2320"/>
<protein>
    <recommendedName>
        <fullName evidence="2">Glycoside-hydrolase family GH114 TIM-barrel domain-containing protein</fullName>
    </recommendedName>
</protein>
<dbReference type="PANTHER" id="PTHR35882">
    <property type="entry name" value="PELA"/>
    <property type="match status" value="1"/>
</dbReference>
<gene>
    <name evidence="3" type="ORF">Lspi_2320</name>
</gene>
<evidence type="ECO:0000313" key="4">
    <source>
        <dbReference type="Proteomes" id="UP000054877"/>
    </source>
</evidence>
<comment type="caution">
    <text evidence="3">The sequence shown here is derived from an EMBL/GenBank/DDBJ whole genome shotgun (WGS) entry which is preliminary data.</text>
</comment>
<keyword evidence="1" id="KW-0732">Signal</keyword>